<dbReference type="EMBL" id="LN853477">
    <property type="protein sequence ID" value="CRY96021.1"/>
    <property type="molecule type" value="Genomic_DNA"/>
</dbReference>
<feature type="region of interest" description="Disordered" evidence="1">
    <location>
        <begin position="1"/>
        <end position="27"/>
    </location>
</feature>
<feature type="domain" description="Replication-associated protein ORF2/G2P" evidence="2">
    <location>
        <begin position="59"/>
        <end position="128"/>
    </location>
</feature>
<evidence type="ECO:0000313" key="3">
    <source>
        <dbReference type="EMBL" id="CRY96021.1"/>
    </source>
</evidence>
<dbReference type="AlphaFoldDB" id="A0A0H5Q1Z4"/>
<dbReference type="Pfam" id="PF23343">
    <property type="entry name" value="REP_ORF2-G2P"/>
    <property type="match status" value="1"/>
</dbReference>
<reference evidence="3" key="1">
    <citation type="submission" date="2015-06" db="EMBL/GenBank/DDBJ databases">
        <authorList>
            <person name="Joergensen T."/>
        </authorList>
    </citation>
    <scope>NUCLEOTIDE SEQUENCE</scope>
    <source>
        <strain evidence="3">RGFK0874</strain>
    </source>
</reference>
<dbReference type="InterPro" id="IPR056906">
    <property type="entry name" value="ORF2/G2P_dom"/>
</dbReference>
<reference evidence="3" key="2">
    <citation type="submission" date="2015-07" db="EMBL/GenBank/DDBJ databases">
        <title>Plasmids, circular viruses and viroids from rat gut.</title>
        <authorList>
            <person name="Jorgensen T.J."/>
            <person name="Hansen M.A."/>
            <person name="Xu Z."/>
            <person name="Tabak M.A."/>
            <person name="Sorensen S.J."/>
            <person name="Hansen L.H."/>
        </authorList>
    </citation>
    <scope>NUCLEOTIDE SEQUENCE</scope>
    <source>
        <strain evidence="3">RGFK0874</strain>
    </source>
</reference>
<name>A0A0H5Q1Z4_9ZZZZ</name>
<sequence length="282" mass="32075">MPTVTSYRNGLTAGVGGGNPSPSKRGAITGWSPGAVRRHTAWLKSVNAPALSAGHVGHAVTLTVRDCPPDAEAWFRAREAWIVRMKRAGAVRIHWVTEWQRRGVPHLHTAIYWPEDHPLASVGGWRAAADWIEVTEPFRAQLSAQRAERIDGALGWLQYLSKHAARGVKHYQRQGSPPGWEKTGRLWGKSGPWPIDDPERYVLDWPAYWRYRRLVRAWRCADARAEKNVDTRRRRVPLARRMLSCSQPRLSRVRGVSEWVPEDVHNAFLVLLHEEGHEVIQK</sequence>
<evidence type="ECO:0000256" key="1">
    <source>
        <dbReference type="SAM" id="MobiDB-lite"/>
    </source>
</evidence>
<accession>A0A0H5Q1Z4</accession>
<evidence type="ECO:0000259" key="2">
    <source>
        <dbReference type="Pfam" id="PF23343"/>
    </source>
</evidence>
<proteinExistence type="predicted"/>
<protein>
    <recommendedName>
        <fullName evidence="2">Replication-associated protein ORF2/G2P domain-containing protein</fullName>
    </recommendedName>
</protein>
<organism evidence="3">
    <name type="scientific">uncultured prokaryote</name>
    <dbReference type="NCBI Taxonomy" id="198431"/>
    <lineage>
        <taxon>unclassified sequences</taxon>
        <taxon>environmental samples</taxon>
    </lineage>
</organism>